<sequence>MNASDKEMVEIAGRVLTLTNLDKTFWPEQQLTKSHLIKYYLDIAPVLLPYINNRPLVMKRYPDGITGEYFYQKECPAYAPDWVATHPVKHSRKVTNYIVCNDAATLVWLAGQGCLEIHAWLSRVEDIDYPDLAVFDLDPAEGVDFNEVLQVALLVREVLQAYGIKGFPKTSGASGLHIFIPLETKYTFPEVTAAMKFLAEIIVRAYPRGVTTERSISKRRGKVYLDYLQNGRGKTMAFPYSLRPLPGAPASAPLTWGEVAERRFSPADFNMRNILARVKNVGDLYAGLFNEKNSLNRVIRNQSVVKDRVTVRPGGP</sequence>
<dbReference type="PANTHER" id="PTHR42705">
    <property type="entry name" value="BIFUNCTIONAL NON-HOMOLOGOUS END JOINING PROTEIN LIGD"/>
    <property type="match status" value="1"/>
</dbReference>
<proteinExistence type="predicted"/>
<reference evidence="3" key="1">
    <citation type="submission" date="2016-10" db="EMBL/GenBank/DDBJ databases">
        <authorList>
            <person name="Varghese N."/>
            <person name="Submissions S."/>
        </authorList>
    </citation>
    <scope>NUCLEOTIDE SEQUENCE [LARGE SCALE GENOMIC DNA]</scope>
    <source>
        <strain evidence="3">DSM 3669</strain>
    </source>
</reference>
<dbReference type="Gene3D" id="3.90.920.10">
    <property type="entry name" value="DNA primase, PRIM domain"/>
    <property type="match status" value="1"/>
</dbReference>
<dbReference type="AlphaFoldDB" id="A0A1I6D8D8"/>
<evidence type="ECO:0000313" key="3">
    <source>
        <dbReference type="Proteomes" id="UP000199584"/>
    </source>
</evidence>
<dbReference type="Proteomes" id="UP000199584">
    <property type="component" value="Unassembled WGS sequence"/>
</dbReference>
<dbReference type="CDD" id="cd04861">
    <property type="entry name" value="LigD_Pol_like"/>
    <property type="match status" value="1"/>
</dbReference>
<evidence type="ECO:0000313" key="2">
    <source>
        <dbReference type="EMBL" id="SFR01612.1"/>
    </source>
</evidence>
<dbReference type="RefSeq" id="WP_342741314.1">
    <property type="nucleotide sequence ID" value="NZ_FOYM01000007.1"/>
</dbReference>
<keyword evidence="3" id="KW-1185">Reference proteome</keyword>
<accession>A0A1I6D8D8</accession>
<dbReference type="InterPro" id="IPR014145">
    <property type="entry name" value="LigD_pol_dom"/>
</dbReference>
<protein>
    <submittedName>
        <fullName evidence="2">Bifunctional non-homologous end joining protein LigD</fullName>
    </submittedName>
</protein>
<dbReference type="PANTHER" id="PTHR42705:SF2">
    <property type="entry name" value="BIFUNCTIONAL NON-HOMOLOGOUS END JOINING PROTEIN LIGD"/>
    <property type="match status" value="1"/>
</dbReference>
<name>A0A1I6D8D8_9FIRM</name>
<dbReference type="NCBIfam" id="TIGR02778">
    <property type="entry name" value="ligD_pol"/>
    <property type="match status" value="1"/>
</dbReference>
<organism evidence="2 3">
    <name type="scientific">Desulfoscipio geothermicus DSM 3669</name>
    <dbReference type="NCBI Taxonomy" id="1121426"/>
    <lineage>
        <taxon>Bacteria</taxon>
        <taxon>Bacillati</taxon>
        <taxon>Bacillota</taxon>
        <taxon>Clostridia</taxon>
        <taxon>Eubacteriales</taxon>
        <taxon>Desulfallaceae</taxon>
        <taxon>Desulfoscipio</taxon>
    </lineage>
</organism>
<dbReference type="EMBL" id="FOYM01000007">
    <property type="protein sequence ID" value="SFR01612.1"/>
    <property type="molecule type" value="Genomic_DNA"/>
</dbReference>
<gene>
    <name evidence="2" type="ORF">SAMN05660706_10721</name>
</gene>
<dbReference type="STRING" id="39060.SAMN05660706_10721"/>
<feature type="domain" description="DNA ligase D polymerase" evidence="1">
    <location>
        <begin position="32"/>
        <end position="284"/>
    </location>
</feature>
<dbReference type="InterPro" id="IPR052171">
    <property type="entry name" value="NHEJ_LigD"/>
</dbReference>
<dbReference type="Pfam" id="PF21686">
    <property type="entry name" value="LigD_Prim-Pol"/>
    <property type="match status" value="1"/>
</dbReference>
<evidence type="ECO:0000259" key="1">
    <source>
        <dbReference type="Pfam" id="PF21686"/>
    </source>
</evidence>